<dbReference type="SUPFAM" id="SSF53098">
    <property type="entry name" value="Ribonuclease H-like"/>
    <property type="match status" value="1"/>
</dbReference>
<dbReference type="EMBL" id="CM029043">
    <property type="protein sequence ID" value="KAG2611661.1"/>
    <property type="molecule type" value="Genomic_DNA"/>
</dbReference>
<dbReference type="InterPro" id="IPR012337">
    <property type="entry name" value="RNaseH-like_sf"/>
</dbReference>
<evidence type="ECO:0000313" key="2">
    <source>
        <dbReference type="Proteomes" id="UP000823388"/>
    </source>
</evidence>
<gene>
    <name evidence="1" type="ORF">PVAP13_4KG182235</name>
</gene>
<evidence type="ECO:0000313" key="1">
    <source>
        <dbReference type="EMBL" id="KAG2611661.1"/>
    </source>
</evidence>
<organism evidence="1 2">
    <name type="scientific">Panicum virgatum</name>
    <name type="common">Blackwell switchgrass</name>
    <dbReference type="NCBI Taxonomy" id="38727"/>
    <lineage>
        <taxon>Eukaryota</taxon>
        <taxon>Viridiplantae</taxon>
        <taxon>Streptophyta</taxon>
        <taxon>Embryophyta</taxon>
        <taxon>Tracheophyta</taxon>
        <taxon>Spermatophyta</taxon>
        <taxon>Magnoliopsida</taxon>
        <taxon>Liliopsida</taxon>
        <taxon>Poales</taxon>
        <taxon>Poaceae</taxon>
        <taxon>PACMAD clade</taxon>
        <taxon>Panicoideae</taxon>
        <taxon>Panicodae</taxon>
        <taxon>Paniceae</taxon>
        <taxon>Panicinae</taxon>
        <taxon>Panicum</taxon>
        <taxon>Panicum sect. Hiantes</taxon>
    </lineage>
</organism>
<dbReference type="Proteomes" id="UP000823388">
    <property type="component" value="Chromosome 4K"/>
</dbReference>
<keyword evidence="2" id="KW-1185">Reference proteome</keyword>
<name>A0A8T0TIK6_PANVG</name>
<dbReference type="OrthoDB" id="673966at2759"/>
<protein>
    <submittedName>
        <fullName evidence="1">Uncharacterized protein</fullName>
    </submittedName>
</protein>
<sequence>MLKRFLMIKRALQSMVISDAWETNREDNSGLARHVREKILCERWWENVAYIVDFTDPIYEMLRVADTDKPCLHLIYEMWDTMIENVKKVIYTKEKKQDDEQSTFFSIVLDILVDRWTKSNTPLHCLAHSLNPRYYHEKWINECAGRNPPHKDLEISQMRMKCFRKFFPITQELNQVKDEYSRFATCSEELNDFDSIYDRWILDPVKWWANHGQPIPMLQKLALKLLN</sequence>
<comment type="caution">
    <text evidence="1">The sequence shown here is derived from an EMBL/GenBank/DDBJ whole genome shotgun (WGS) entry which is preliminary data.</text>
</comment>
<proteinExistence type="predicted"/>
<dbReference type="AlphaFoldDB" id="A0A8T0TIK6"/>
<accession>A0A8T0TIK6</accession>
<reference evidence="1" key="1">
    <citation type="submission" date="2020-05" db="EMBL/GenBank/DDBJ databases">
        <title>WGS assembly of Panicum virgatum.</title>
        <authorList>
            <person name="Lovell J.T."/>
            <person name="Jenkins J."/>
            <person name="Shu S."/>
            <person name="Juenger T.E."/>
            <person name="Schmutz J."/>
        </authorList>
    </citation>
    <scope>NUCLEOTIDE SEQUENCE</scope>
    <source>
        <strain evidence="1">AP13</strain>
    </source>
</reference>